<dbReference type="EMBL" id="CM045759">
    <property type="protein sequence ID" value="KAI8020389.1"/>
    <property type="molecule type" value="Genomic_DNA"/>
</dbReference>
<gene>
    <name evidence="1" type="ORF">LOK49_LG04G02343</name>
</gene>
<keyword evidence="2" id="KW-1185">Reference proteome</keyword>
<comment type="caution">
    <text evidence="1">The sequence shown here is derived from an EMBL/GenBank/DDBJ whole genome shotgun (WGS) entry which is preliminary data.</text>
</comment>
<protein>
    <submittedName>
        <fullName evidence="1">Uncharacterized protein</fullName>
    </submittedName>
</protein>
<proteinExistence type="predicted"/>
<dbReference type="Proteomes" id="UP001060215">
    <property type="component" value="Chromosome 2"/>
</dbReference>
<reference evidence="1 2" key="1">
    <citation type="journal article" date="2022" name="Plant J.">
        <title>Chromosome-level genome of Camellia lanceoleosa provides a valuable resource for understanding genome evolution and self-incompatibility.</title>
        <authorList>
            <person name="Gong W."/>
            <person name="Xiao S."/>
            <person name="Wang L."/>
            <person name="Liao Z."/>
            <person name="Chang Y."/>
            <person name="Mo W."/>
            <person name="Hu G."/>
            <person name="Li W."/>
            <person name="Zhao G."/>
            <person name="Zhu H."/>
            <person name="Hu X."/>
            <person name="Ji K."/>
            <person name="Xiang X."/>
            <person name="Song Q."/>
            <person name="Yuan D."/>
            <person name="Jin S."/>
            <person name="Zhang L."/>
        </authorList>
    </citation>
    <scope>NUCLEOTIDE SEQUENCE [LARGE SCALE GENOMIC DNA]</scope>
    <source>
        <strain evidence="1">SQ_2022a</strain>
    </source>
</reference>
<evidence type="ECO:0000313" key="1">
    <source>
        <dbReference type="EMBL" id="KAI8020389.1"/>
    </source>
</evidence>
<evidence type="ECO:0000313" key="2">
    <source>
        <dbReference type="Proteomes" id="UP001060215"/>
    </source>
</evidence>
<name>A0ACC0I4R8_9ERIC</name>
<accession>A0ACC0I4R8</accession>
<organism evidence="1 2">
    <name type="scientific">Camellia lanceoleosa</name>
    <dbReference type="NCBI Taxonomy" id="1840588"/>
    <lineage>
        <taxon>Eukaryota</taxon>
        <taxon>Viridiplantae</taxon>
        <taxon>Streptophyta</taxon>
        <taxon>Embryophyta</taxon>
        <taxon>Tracheophyta</taxon>
        <taxon>Spermatophyta</taxon>
        <taxon>Magnoliopsida</taxon>
        <taxon>eudicotyledons</taxon>
        <taxon>Gunneridae</taxon>
        <taxon>Pentapetalae</taxon>
        <taxon>asterids</taxon>
        <taxon>Ericales</taxon>
        <taxon>Theaceae</taxon>
        <taxon>Camellia</taxon>
    </lineage>
</organism>
<sequence>MLEGKAVEEKESAAKALASMMGYAKSEDFQEGRERIVSTMIAARPHDFLQKLVEMDVEGAKKLLESLGRSKIWGVFARS</sequence>